<sequence>MVTIQEARSLLEQYFVSHPPAISGELYIAPEWYEDASDFLPVWGAREFLVDGREAFARWDNRVIFIDKQTGEVHEGMRNLHVKKVNAMSQVAAPVN</sequence>
<evidence type="ECO:0008006" key="3">
    <source>
        <dbReference type="Google" id="ProtNLM"/>
    </source>
</evidence>
<gene>
    <name evidence="1" type="ORF">SAMN05443544_1935</name>
</gene>
<evidence type="ECO:0000313" key="2">
    <source>
        <dbReference type="Proteomes" id="UP000184699"/>
    </source>
</evidence>
<keyword evidence="2" id="KW-1185">Reference proteome</keyword>
<protein>
    <recommendedName>
        <fullName evidence="3">Immunity protein 35</fullName>
    </recommendedName>
</protein>
<dbReference type="STRING" id="232089.SAMN05443544_1935"/>
<dbReference type="AlphaFoldDB" id="A0A1N6FCL1"/>
<reference evidence="2" key="1">
    <citation type="submission" date="2016-11" db="EMBL/GenBank/DDBJ databases">
        <authorList>
            <person name="Varghese N."/>
            <person name="Submissions S."/>
        </authorList>
    </citation>
    <scope>NUCLEOTIDE SEQUENCE [LARGE SCALE GENOMIC DNA]</scope>
    <source>
        <strain evidence="2">DSM 8595</strain>
    </source>
</reference>
<dbReference type="Proteomes" id="UP000184699">
    <property type="component" value="Unassembled WGS sequence"/>
</dbReference>
<organism evidence="1 2">
    <name type="scientific">Agromyces cerinus subsp. cerinus</name>
    <dbReference type="NCBI Taxonomy" id="232089"/>
    <lineage>
        <taxon>Bacteria</taxon>
        <taxon>Bacillati</taxon>
        <taxon>Actinomycetota</taxon>
        <taxon>Actinomycetes</taxon>
        <taxon>Micrococcales</taxon>
        <taxon>Microbacteriaceae</taxon>
        <taxon>Agromyces</taxon>
    </lineage>
</organism>
<dbReference type="EMBL" id="FSRJ01000002">
    <property type="protein sequence ID" value="SIN93023.1"/>
    <property type="molecule type" value="Genomic_DNA"/>
</dbReference>
<dbReference type="RefSeq" id="WP_074260082.1">
    <property type="nucleotide sequence ID" value="NZ_FSRJ01000002.1"/>
</dbReference>
<accession>A0A1N6FCL1</accession>
<name>A0A1N6FCL1_9MICO</name>
<proteinExistence type="predicted"/>
<dbReference type="OrthoDB" id="5007112at2"/>
<evidence type="ECO:0000313" key="1">
    <source>
        <dbReference type="EMBL" id="SIN93023.1"/>
    </source>
</evidence>